<dbReference type="InterPro" id="IPR036915">
    <property type="entry name" value="Cyclin-like_sf"/>
</dbReference>
<name>A0AAV9XHA9_9PEZI</name>
<accession>A0AAV9XHA9</accession>
<dbReference type="GO" id="GO:0000307">
    <property type="term" value="C:cyclin-dependent protein kinase holoenzyme complex"/>
    <property type="evidence" value="ECO:0007669"/>
    <property type="project" value="TreeGrafter"/>
</dbReference>
<organism evidence="3 4">
    <name type="scientific">Orbilia ellipsospora</name>
    <dbReference type="NCBI Taxonomy" id="2528407"/>
    <lineage>
        <taxon>Eukaryota</taxon>
        <taxon>Fungi</taxon>
        <taxon>Dikarya</taxon>
        <taxon>Ascomycota</taxon>
        <taxon>Pezizomycotina</taxon>
        <taxon>Orbiliomycetes</taxon>
        <taxon>Orbiliales</taxon>
        <taxon>Orbiliaceae</taxon>
        <taxon>Orbilia</taxon>
    </lineage>
</organism>
<dbReference type="PANTHER" id="PTHR15615:SF10">
    <property type="entry name" value="PHO85 CYCLIN-2-RELATED"/>
    <property type="match status" value="1"/>
</dbReference>
<evidence type="ECO:0000313" key="3">
    <source>
        <dbReference type="EMBL" id="KAK6541303.1"/>
    </source>
</evidence>
<dbReference type="GO" id="GO:0005634">
    <property type="term" value="C:nucleus"/>
    <property type="evidence" value="ECO:0007669"/>
    <property type="project" value="TreeGrafter"/>
</dbReference>
<dbReference type="PANTHER" id="PTHR15615">
    <property type="match status" value="1"/>
</dbReference>
<feature type="compositionally biased region" description="Basic residues" evidence="1">
    <location>
        <begin position="278"/>
        <end position="289"/>
    </location>
</feature>
<protein>
    <recommendedName>
        <fullName evidence="2">Cyclin N-terminal domain-containing protein</fullName>
    </recommendedName>
</protein>
<dbReference type="InterPro" id="IPR013922">
    <property type="entry name" value="Cyclin_PHO80-like"/>
</dbReference>
<feature type="compositionally biased region" description="Polar residues" evidence="1">
    <location>
        <begin position="377"/>
        <end position="386"/>
    </location>
</feature>
<dbReference type="EMBL" id="JAVHJO010000004">
    <property type="protein sequence ID" value="KAK6541303.1"/>
    <property type="molecule type" value="Genomic_DNA"/>
</dbReference>
<evidence type="ECO:0000313" key="4">
    <source>
        <dbReference type="Proteomes" id="UP001365542"/>
    </source>
</evidence>
<feature type="domain" description="Cyclin N-terminal" evidence="2">
    <location>
        <begin position="64"/>
        <end position="167"/>
    </location>
</feature>
<reference evidence="3 4" key="1">
    <citation type="submission" date="2019-10" db="EMBL/GenBank/DDBJ databases">
        <authorList>
            <person name="Palmer J.M."/>
        </authorList>
    </citation>
    <scope>NUCLEOTIDE SEQUENCE [LARGE SCALE GENOMIC DNA]</scope>
    <source>
        <strain evidence="3 4">TWF694</strain>
    </source>
</reference>
<evidence type="ECO:0000256" key="1">
    <source>
        <dbReference type="SAM" id="MobiDB-lite"/>
    </source>
</evidence>
<dbReference type="InterPro" id="IPR006671">
    <property type="entry name" value="Cyclin_N"/>
</dbReference>
<keyword evidence="4" id="KW-1185">Reference proteome</keyword>
<dbReference type="Pfam" id="PF00134">
    <property type="entry name" value="Cyclin_N"/>
    <property type="match status" value="1"/>
</dbReference>
<dbReference type="AlphaFoldDB" id="A0AAV9XHA9"/>
<dbReference type="SUPFAM" id="SSF47954">
    <property type="entry name" value="Cyclin-like"/>
    <property type="match status" value="1"/>
</dbReference>
<dbReference type="GO" id="GO:0019901">
    <property type="term" value="F:protein kinase binding"/>
    <property type="evidence" value="ECO:0007669"/>
    <property type="project" value="InterPro"/>
</dbReference>
<evidence type="ECO:0000259" key="2">
    <source>
        <dbReference type="Pfam" id="PF00134"/>
    </source>
</evidence>
<dbReference type="GO" id="GO:0016538">
    <property type="term" value="F:cyclin-dependent protein serine/threonine kinase regulator activity"/>
    <property type="evidence" value="ECO:0007669"/>
    <property type="project" value="TreeGrafter"/>
</dbReference>
<dbReference type="CDD" id="cd20557">
    <property type="entry name" value="CYCLIN_ScPCL1-like"/>
    <property type="match status" value="1"/>
</dbReference>
<dbReference type="Gene3D" id="1.10.472.10">
    <property type="entry name" value="Cyclin-like"/>
    <property type="match status" value="1"/>
</dbReference>
<feature type="region of interest" description="Disordered" evidence="1">
    <location>
        <begin position="272"/>
        <end position="331"/>
    </location>
</feature>
<gene>
    <name evidence="3" type="ORF">TWF694_008656</name>
</gene>
<feature type="compositionally biased region" description="Polar residues" evidence="1">
    <location>
        <begin position="311"/>
        <end position="326"/>
    </location>
</feature>
<proteinExistence type="predicted"/>
<feature type="region of interest" description="Disordered" evidence="1">
    <location>
        <begin position="36"/>
        <end position="59"/>
    </location>
</feature>
<feature type="region of interest" description="Disordered" evidence="1">
    <location>
        <begin position="343"/>
        <end position="386"/>
    </location>
</feature>
<sequence length="386" mass="43533">MSNEAALAEFIQQPVSQDMINHLARKAIEVIRCDVGPGEIPTPPSTPPKAHTSNPIGQPPLPDLETFINSIVQRSHVQVSTLMTTLVYLARLRKRLPPVAKGMRCTVHRIFLASLILSAKNLNDSSPKNKHWARYTSVRGFEGFGFSLTEVNLMEKQLLFLLDWDLNISIDDLYDHLEPFLKPIREKLQFDEEMKEKEKWGEITTHLSYSTDSKRDQVFMDTDVTESYYYTVTPFDSSLAPSDGIVHTRDLGSRPISRSRALPNYLDRHHFTYERSRSRSRSKSSRRKSNVSVERAVPQTPPSAQVPELSRSGTASSLYSNESSPRLPSPSMVAQVHYLAEGISKSPRTADLPPKPSKRARLGIFSRLLGGEKSPLEKSSSVRSRY</sequence>
<dbReference type="Proteomes" id="UP001365542">
    <property type="component" value="Unassembled WGS sequence"/>
</dbReference>
<comment type="caution">
    <text evidence="3">The sequence shown here is derived from an EMBL/GenBank/DDBJ whole genome shotgun (WGS) entry which is preliminary data.</text>
</comment>